<dbReference type="Proteomes" id="UP001054837">
    <property type="component" value="Unassembled WGS sequence"/>
</dbReference>
<gene>
    <name evidence="1" type="ORF">CDAR_448291</name>
</gene>
<organism evidence="1 2">
    <name type="scientific">Caerostris darwini</name>
    <dbReference type="NCBI Taxonomy" id="1538125"/>
    <lineage>
        <taxon>Eukaryota</taxon>
        <taxon>Metazoa</taxon>
        <taxon>Ecdysozoa</taxon>
        <taxon>Arthropoda</taxon>
        <taxon>Chelicerata</taxon>
        <taxon>Arachnida</taxon>
        <taxon>Araneae</taxon>
        <taxon>Araneomorphae</taxon>
        <taxon>Entelegynae</taxon>
        <taxon>Araneoidea</taxon>
        <taxon>Araneidae</taxon>
        <taxon>Caerostris</taxon>
    </lineage>
</organism>
<name>A0AAV4SD67_9ARAC</name>
<dbReference type="AlphaFoldDB" id="A0AAV4SD67"/>
<sequence>MVSKSMLFKLCYDQHGKVETSFVFRNIEATELPYGMKMDITDSLLLGRWKPRIPVFQEDRSHRNSLCHEYAHHGFPFSIKMDITDFLLLGR</sequence>
<keyword evidence="2" id="KW-1185">Reference proteome</keyword>
<comment type="caution">
    <text evidence="1">The sequence shown here is derived from an EMBL/GenBank/DDBJ whole genome shotgun (WGS) entry which is preliminary data.</text>
</comment>
<evidence type="ECO:0000313" key="1">
    <source>
        <dbReference type="EMBL" id="GIY32085.1"/>
    </source>
</evidence>
<dbReference type="EMBL" id="BPLQ01007741">
    <property type="protein sequence ID" value="GIY32085.1"/>
    <property type="molecule type" value="Genomic_DNA"/>
</dbReference>
<protein>
    <submittedName>
        <fullName evidence="1">Uncharacterized protein</fullName>
    </submittedName>
</protein>
<evidence type="ECO:0000313" key="2">
    <source>
        <dbReference type="Proteomes" id="UP001054837"/>
    </source>
</evidence>
<reference evidence="1 2" key="1">
    <citation type="submission" date="2021-06" db="EMBL/GenBank/DDBJ databases">
        <title>Caerostris darwini draft genome.</title>
        <authorList>
            <person name="Kono N."/>
            <person name="Arakawa K."/>
        </authorList>
    </citation>
    <scope>NUCLEOTIDE SEQUENCE [LARGE SCALE GENOMIC DNA]</scope>
</reference>
<proteinExistence type="predicted"/>
<accession>A0AAV4SD67</accession>